<evidence type="ECO:0000256" key="1">
    <source>
        <dbReference type="SAM" id="Phobius"/>
    </source>
</evidence>
<feature type="transmembrane region" description="Helical" evidence="1">
    <location>
        <begin position="7"/>
        <end position="24"/>
    </location>
</feature>
<keyword evidence="1" id="KW-0812">Transmembrane</keyword>
<keyword evidence="1" id="KW-0472">Membrane</keyword>
<dbReference type="Proteomes" id="UP000037267">
    <property type="component" value="Unassembled WGS sequence"/>
</dbReference>
<name>A0A0L0WA21_GOTPU</name>
<evidence type="ECO:0000313" key="2">
    <source>
        <dbReference type="EMBL" id="KNF08160.1"/>
    </source>
</evidence>
<gene>
    <name evidence="2" type="ORF">CLPU_9c00560</name>
</gene>
<protein>
    <submittedName>
        <fullName evidence="2">Peptidase MA superfamily</fullName>
    </submittedName>
</protein>
<dbReference type="OrthoDB" id="9787613at2"/>
<accession>A0A0L0WA21</accession>
<dbReference type="RefSeq" id="WP_050355528.1">
    <property type="nucleotide sequence ID" value="NZ_LGSS01000009.1"/>
</dbReference>
<dbReference type="AlphaFoldDB" id="A0A0L0WA21"/>
<sequence>MRKNIEIIMVGGIIFLCLLAISFLPRFQLKTKNMLATQTENFIIYYDRKDKKVAKDIALALEQVNEHISLNIEFNKKNKTEVYIYPSLKTFHSKRYGYIGSLLAPETYNGDNMKDKIMVVSPRGLKKPNSHDSVIKTSIHEYVHVAVYHINKRAPRFLEEGLAGYLSENTEPMYKLEDKASIDSTKMQNLLKPGNRTPYEASYTYIEFLDKEFGMKNVLKLLKQPSSYKNIFGLSREEVYKDWGKYLKENY</sequence>
<keyword evidence="3" id="KW-1185">Reference proteome</keyword>
<organism evidence="2 3">
    <name type="scientific">Gottschalkia purinilytica</name>
    <name type="common">Clostridium purinilyticum</name>
    <dbReference type="NCBI Taxonomy" id="1503"/>
    <lineage>
        <taxon>Bacteria</taxon>
        <taxon>Bacillati</taxon>
        <taxon>Bacillota</taxon>
        <taxon>Tissierellia</taxon>
        <taxon>Tissierellales</taxon>
        <taxon>Gottschalkiaceae</taxon>
        <taxon>Gottschalkia</taxon>
    </lineage>
</organism>
<dbReference type="EMBL" id="LGSS01000009">
    <property type="protein sequence ID" value="KNF08160.1"/>
    <property type="molecule type" value="Genomic_DNA"/>
</dbReference>
<dbReference type="STRING" id="1503.CLPU_9c00560"/>
<reference evidence="3" key="1">
    <citation type="submission" date="2015-07" db="EMBL/GenBank/DDBJ databases">
        <title>Draft genome sequence of the purine-degrading Gottschalkia purinilyticum DSM 1384 (formerly Clostridium purinilyticum).</title>
        <authorList>
            <person name="Poehlein A."/>
            <person name="Schiel-Bengelsdorf B."/>
            <person name="Bengelsdorf F.R."/>
            <person name="Daniel R."/>
            <person name="Duerre P."/>
        </authorList>
    </citation>
    <scope>NUCLEOTIDE SEQUENCE [LARGE SCALE GENOMIC DNA]</scope>
    <source>
        <strain evidence="3">DSM 1384</strain>
    </source>
</reference>
<comment type="caution">
    <text evidence="2">The sequence shown here is derived from an EMBL/GenBank/DDBJ whole genome shotgun (WGS) entry which is preliminary data.</text>
</comment>
<proteinExistence type="predicted"/>
<keyword evidence="1" id="KW-1133">Transmembrane helix</keyword>
<evidence type="ECO:0000313" key="3">
    <source>
        <dbReference type="Proteomes" id="UP000037267"/>
    </source>
</evidence>